<keyword evidence="2" id="KW-0547">Nucleotide-binding</keyword>
<feature type="compositionally biased region" description="Polar residues" evidence="6">
    <location>
        <begin position="18"/>
        <end position="29"/>
    </location>
</feature>
<name>A0A2S4UK61_9BASI</name>
<protein>
    <recommendedName>
        <fullName evidence="7">Protein kinase domain-containing protein</fullName>
    </recommendedName>
</protein>
<dbReference type="SMART" id="SM00220">
    <property type="entry name" value="S_TKc"/>
    <property type="match status" value="1"/>
</dbReference>
<proteinExistence type="inferred from homology"/>
<dbReference type="VEuPathDB" id="FungiDB:PSTT_15001"/>
<dbReference type="PROSITE" id="PS50011">
    <property type="entry name" value="PROTEIN_KINASE_DOM"/>
    <property type="match status" value="1"/>
</dbReference>
<dbReference type="Pfam" id="PF00069">
    <property type="entry name" value="Pkinase"/>
    <property type="match status" value="1"/>
</dbReference>
<dbReference type="SUPFAM" id="SSF56112">
    <property type="entry name" value="Protein kinase-like (PK-like)"/>
    <property type="match status" value="1"/>
</dbReference>
<feature type="compositionally biased region" description="Basic residues" evidence="6">
    <location>
        <begin position="1"/>
        <end position="17"/>
    </location>
</feature>
<dbReference type="InterPro" id="IPR000719">
    <property type="entry name" value="Prot_kinase_dom"/>
</dbReference>
<evidence type="ECO:0000256" key="3">
    <source>
        <dbReference type="ARBA" id="ARBA00022777"/>
    </source>
</evidence>
<keyword evidence="4" id="KW-0067">ATP-binding</keyword>
<evidence type="ECO:0000313" key="9">
    <source>
        <dbReference type="Proteomes" id="UP000239156"/>
    </source>
</evidence>
<comment type="caution">
    <text evidence="8">The sequence shown here is derived from an EMBL/GenBank/DDBJ whole genome shotgun (WGS) entry which is preliminary data.</text>
</comment>
<organism evidence="8 9">
    <name type="scientific">Puccinia striiformis</name>
    <dbReference type="NCBI Taxonomy" id="27350"/>
    <lineage>
        <taxon>Eukaryota</taxon>
        <taxon>Fungi</taxon>
        <taxon>Dikarya</taxon>
        <taxon>Basidiomycota</taxon>
        <taxon>Pucciniomycotina</taxon>
        <taxon>Pucciniomycetes</taxon>
        <taxon>Pucciniales</taxon>
        <taxon>Pucciniaceae</taxon>
        <taxon>Puccinia</taxon>
    </lineage>
</organism>
<feature type="domain" description="Protein kinase" evidence="7">
    <location>
        <begin position="1"/>
        <end position="223"/>
    </location>
</feature>
<evidence type="ECO:0000256" key="4">
    <source>
        <dbReference type="ARBA" id="ARBA00022840"/>
    </source>
</evidence>
<dbReference type="AlphaFoldDB" id="A0A2S4UK61"/>
<dbReference type="GO" id="GO:0005524">
    <property type="term" value="F:ATP binding"/>
    <property type="evidence" value="ECO:0007669"/>
    <property type="project" value="UniProtKB-KW"/>
</dbReference>
<comment type="similarity">
    <text evidence="5">Belongs to the protein kinase superfamily. Ser/Thr protein kinase family. GCN2 subfamily.</text>
</comment>
<dbReference type="GO" id="GO:0110031">
    <property type="term" value="P:negative regulation of G2/MI transition of meiotic cell cycle"/>
    <property type="evidence" value="ECO:0007669"/>
    <property type="project" value="TreeGrafter"/>
</dbReference>
<gene>
    <name evidence="8" type="ORF">PSTT_15001</name>
</gene>
<dbReference type="VEuPathDB" id="FungiDB:PSHT_15456"/>
<feature type="region of interest" description="Disordered" evidence="6">
    <location>
        <begin position="1"/>
        <end position="33"/>
    </location>
</feature>
<keyword evidence="1" id="KW-0808">Transferase</keyword>
<dbReference type="GO" id="GO:0005634">
    <property type="term" value="C:nucleus"/>
    <property type="evidence" value="ECO:0007669"/>
    <property type="project" value="TreeGrafter"/>
</dbReference>
<dbReference type="InterPro" id="IPR011009">
    <property type="entry name" value="Kinase-like_dom_sf"/>
</dbReference>
<evidence type="ECO:0000313" key="8">
    <source>
        <dbReference type="EMBL" id="POV97514.1"/>
    </source>
</evidence>
<evidence type="ECO:0000256" key="2">
    <source>
        <dbReference type="ARBA" id="ARBA00022741"/>
    </source>
</evidence>
<reference evidence="8" key="1">
    <citation type="submission" date="2017-12" db="EMBL/GenBank/DDBJ databases">
        <title>Gene loss provides genomic basis for host adaptation in cereal stripe rust fungi.</title>
        <authorList>
            <person name="Xia C."/>
        </authorList>
    </citation>
    <scope>NUCLEOTIDE SEQUENCE [LARGE SCALE GENOMIC DNA]</scope>
    <source>
        <strain evidence="8">93-210</strain>
    </source>
</reference>
<dbReference type="PANTHER" id="PTHR11042">
    <property type="entry name" value="EUKARYOTIC TRANSLATION INITIATION FACTOR 2-ALPHA KINASE EIF2-ALPHA KINASE -RELATED"/>
    <property type="match status" value="1"/>
</dbReference>
<evidence type="ECO:0000259" key="7">
    <source>
        <dbReference type="PROSITE" id="PS50011"/>
    </source>
</evidence>
<dbReference type="PANTHER" id="PTHR11042:SF190">
    <property type="entry name" value="MITOSIS INHIBITOR PROTEIN KINASE MIK1"/>
    <property type="match status" value="1"/>
</dbReference>
<evidence type="ECO:0000256" key="1">
    <source>
        <dbReference type="ARBA" id="ARBA00022679"/>
    </source>
</evidence>
<sequence>MTRLLGKKHQSTNHKRPNIQQPYSGSQQIPKIPASGFQDRIDEERIWKITSELAQAVAFMHSSGVLHLDIKPANIFITAHGGLKVGDFGLAQRWTRINPSEVRECGLLNGRHKSLKHVPANPSEKDDSVVPSRFLRYKDVGDNEERHMIRFKSCGRFVGFNQEREVTAFTLPLRSLADFTAKRWTYSQFVSLELGACTPHQANDDKCPDRRITAAELTRHPVIAKLKSLGDVGLAQEMQGITDEEAANNNEETEVLDDHADHAGDILMSAGDDYDDLSLEHVTPVRPAPPPDNTWTSARGAVLPEAEGFLPFILTGQSTPSRLKSSVISCFTNRADNSTPWLKFTRRPEAIGDQMEIVT</sequence>
<keyword evidence="3" id="KW-0418">Kinase</keyword>
<dbReference type="InterPro" id="IPR008271">
    <property type="entry name" value="Ser/Thr_kinase_AS"/>
</dbReference>
<dbReference type="GO" id="GO:0004713">
    <property type="term" value="F:protein tyrosine kinase activity"/>
    <property type="evidence" value="ECO:0007669"/>
    <property type="project" value="TreeGrafter"/>
</dbReference>
<evidence type="ECO:0000256" key="6">
    <source>
        <dbReference type="SAM" id="MobiDB-lite"/>
    </source>
</evidence>
<evidence type="ECO:0000256" key="5">
    <source>
        <dbReference type="ARBA" id="ARBA00037982"/>
    </source>
</evidence>
<dbReference type="Proteomes" id="UP000239156">
    <property type="component" value="Unassembled WGS sequence"/>
</dbReference>
<dbReference type="GO" id="GO:0005737">
    <property type="term" value="C:cytoplasm"/>
    <property type="evidence" value="ECO:0007669"/>
    <property type="project" value="TreeGrafter"/>
</dbReference>
<dbReference type="InterPro" id="IPR050339">
    <property type="entry name" value="CC_SR_Kinase"/>
</dbReference>
<dbReference type="EMBL" id="PKSL01000258">
    <property type="protein sequence ID" value="POV97514.1"/>
    <property type="molecule type" value="Genomic_DNA"/>
</dbReference>
<keyword evidence="9" id="KW-1185">Reference proteome</keyword>
<accession>A0A2S4UK61</accession>
<dbReference type="PROSITE" id="PS00108">
    <property type="entry name" value="PROTEIN_KINASE_ST"/>
    <property type="match status" value="1"/>
</dbReference>
<dbReference type="Gene3D" id="1.10.510.10">
    <property type="entry name" value="Transferase(Phosphotransferase) domain 1"/>
    <property type="match status" value="1"/>
</dbReference>